<dbReference type="AlphaFoldDB" id="W9XF23"/>
<feature type="region of interest" description="Disordered" evidence="1">
    <location>
        <begin position="486"/>
        <end position="507"/>
    </location>
</feature>
<dbReference type="GO" id="GO:0046873">
    <property type="term" value="F:metal ion transmembrane transporter activity"/>
    <property type="evidence" value="ECO:0007669"/>
    <property type="project" value="InterPro"/>
</dbReference>
<gene>
    <name evidence="3" type="ORF">A1O5_00438</name>
</gene>
<dbReference type="Gene3D" id="1.20.58.340">
    <property type="entry name" value="Magnesium transport protein CorA, transmembrane region"/>
    <property type="match status" value="1"/>
</dbReference>
<organism evidence="3 4">
    <name type="scientific">Cladophialophora psammophila CBS 110553</name>
    <dbReference type="NCBI Taxonomy" id="1182543"/>
    <lineage>
        <taxon>Eukaryota</taxon>
        <taxon>Fungi</taxon>
        <taxon>Dikarya</taxon>
        <taxon>Ascomycota</taxon>
        <taxon>Pezizomycotina</taxon>
        <taxon>Eurotiomycetes</taxon>
        <taxon>Chaetothyriomycetidae</taxon>
        <taxon>Chaetothyriales</taxon>
        <taxon>Herpotrichiellaceae</taxon>
        <taxon>Cladophialophora</taxon>
    </lineage>
</organism>
<dbReference type="HOGENOM" id="CLU_503434_0_0_1"/>
<name>W9XF23_9EURO</name>
<keyword evidence="2" id="KW-0812">Transmembrane</keyword>
<feature type="transmembrane region" description="Helical" evidence="2">
    <location>
        <begin position="397"/>
        <end position="421"/>
    </location>
</feature>
<dbReference type="eggNOG" id="ENOG502SJAG">
    <property type="taxonomic scope" value="Eukaryota"/>
</dbReference>
<dbReference type="GO" id="GO:0016020">
    <property type="term" value="C:membrane"/>
    <property type="evidence" value="ECO:0007669"/>
    <property type="project" value="InterPro"/>
</dbReference>
<feature type="transmembrane region" description="Helical" evidence="2">
    <location>
        <begin position="370"/>
        <end position="391"/>
    </location>
</feature>
<keyword evidence="2" id="KW-0472">Membrane</keyword>
<evidence type="ECO:0000256" key="1">
    <source>
        <dbReference type="SAM" id="MobiDB-lite"/>
    </source>
</evidence>
<dbReference type="InterPro" id="IPR002523">
    <property type="entry name" value="MgTranspt_CorA/ZnTranspt_ZntB"/>
</dbReference>
<evidence type="ECO:0000256" key="2">
    <source>
        <dbReference type="SAM" id="Phobius"/>
    </source>
</evidence>
<accession>W9XF23</accession>
<dbReference type="Proteomes" id="UP000019471">
    <property type="component" value="Unassembled WGS sequence"/>
</dbReference>
<protein>
    <submittedName>
        <fullName evidence="3">Uncharacterized protein</fullName>
    </submittedName>
</protein>
<sequence>MANFPFASYASYVEELAKLQPEFRWLSCFFSHPGGHPAETQVFIFDSAGSRLDKRELQYKLKSDIAVALSDRPDQVTTRVVIVRYTQTWSIDRNVVEALGEHFDLEPIFFWQVFDHYYAKNDRLRPPNMMDRHQTGTLWTFPLPSEQKSLEACFVDASLNAAFVACHTQGDQISAPRNTVIIFLRDPMLCQSAVNREGCPSPSQLVHALGTSKTAEFTQKTLGTRYLAQLERLPPETISSANRNPVEFTYPYLHLLAVEVFYRIQHQSFVLEAEYYEGASAKAQTRVLEESWAIFHDIRLYMRNTRSTMTRFLDSKSPSADALLQDYKYLVGQLDLVQSDLKSYVERHLNTLTLEDSQQSFEQATAVNRLTVLAFTFVPLSFIATVFGIIGTGTTKLWIFAVAALICEITVLTILVCALRWKDGSKAWLMETRGGPGLFRCFLSLAKVSLKEAFVLLAFAAVNKPEHTRFFCQAVNRDLLGEWKERDENDYPNPPPRSELSLPPDLPHRHMWEKRAQKMNSLMLNSNERKEDGIGTYTSPYRTTDREPQHLGPRATLEELCQKDGFSSTAGGGRVP</sequence>
<dbReference type="EMBL" id="AMGX01000001">
    <property type="protein sequence ID" value="EXJ75930.1"/>
    <property type="molecule type" value="Genomic_DNA"/>
</dbReference>
<proteinExistence type="predicted"/>
<dbReference type="STRING" id="1182543.W9XF23"/>
<dbReference type="RefSeq" id="XP_007739247.1">
    <property type="nucleotide sequence ID" value="XM_007741057.1"/>
</dbReference>
<comment type="caution">
    <text evidence="3">The sequence shown here is derived from an EMBL/GenBank/DDBJ whole genome shotgun (WGS) entry which is preliminary data.</text>
</comment>
<evidence type="ECO:0000313" key="3">
    <source>
        <dbReference type="EMBL" id="EXJ75930.1"/>
    </source>
</evidence>
<dbReference type="Pfam" id="PF01544">
    <property type="entry name" value="CorA"/>
    <property type="match status" value="1"/>
</dbReference>
<reference evidence="3 4" key="1">
    <citation type="submission" date="2013-03" db="EMBL/GenBank/DDBJ databases">
        <title>The Genome Sequence of Cladophialophora psammophila CBS 110553.</title>
        <authorList>
            <consortium name="The Broad Institute Genomics Platform"/>
            <person name="Cuomo C."/>
            <person name="de Hoog S."/>
            <person name="Gorbushina A."/>
            <person name="Walker B."/>
            <person name="Young S.K."/>
            <person name="Zeng Q."/>
            <person name="Gargeya S."/>
            <person name="Fitzgerald M."/>
            <person name="Haas B."/>
            <person name="Abouelleil A."/>
            <person name="Allen A.W."/>
            <person name="Alvarado L."/>
            <person name="Arachchi H.M."/>
            <person name="Berlin A.M."/>
            <person name="Chapman S.B."/>
            <person name="Gainer-Dewar J."/>
            <person name="Goldberg J."/>
            <person name="Griggs A."/>
            <person name="Gujja S."/>
            <person name="Hansen M."/>
            <person name="Howarth C."/>
            <person name="Imamovic A."/>
            <person name="Ireland A."/>
            <person name="Larimer J."/>
            <person name="McCowan C."/>
            <person name="Murphy C."/>
            <person name="Pearson M."/>
            <person name="Poon T.W."/>
            <person name="Priest M."/>
            <person name="Roberts A."/>
            <person name="Saif S."/>
            <person name="Shea T."/>
            <person name="Sisk P."/>
            <person name="Sykes S."/>
            <person name="Wortman J."/>
            <person name="Nusbaum C."/>
            <person name="Birren B."/>
        </authorList>
    </citation>
    <scope>NUCLEOTIDE SEQUENCE [LARGE SCALE GENOMIC DNA]</scope>
    <source>
        <strain evidence="3 4">CBS 110553</strain>
    </source>
</reference>
<dbReference type="OrthoDB" id="4137041at2759"/>
<feature type="region of interest" description="Disordered" evidence="1">
    <location>
        <begin position="524"/>
        <end position="554"/>
    </location>
</feature>
<dbReference type="GeneID" id="19185174"/>
<evidence type="ECO:0000313" key="4">
    <source>
        <dbReference type="Proteomes" id="UP000019471"/>
    </source>
</evidence>
<keyword evidence="2" id="KW-1133">Transmembrane helix</keyword>
<keyword evidence="4" id="KW-1185">Reference proteome</keyword>